<name>A0A6B3XP18_CLOBO</name>
<organism evidence="1 2">
    <name type="scientific">Clostridium botulinum</name>
    <dbReference type="NCBI Taxonomy" id="1491"/>
    <lineage>
        <taxon>Bacteria</taxon>
        <taxon>Bacillati</taxon>
        <taxon>Bacillota</taxon>
        <taxon>Clostridia</taxon>
        <taxon>Eubacteriales</taxon>
        <taxon>Clostridiaceae</taxon>
        <taxon>Clostridium</taxon>
    </lineage>
</organism>
<dbReference type="AlphaFoldDB" id="A0A6B3XP18"/>
<dbReference type="Proteomes" id="UP000478995">
    <property type="component" value="Unassembled WGS sequence"/>
</dbReference>
<comment type="caution">
    <text evidence="1">The sequence shown here is derived from an EMBL/GenBank/DDBJ whole genome shotgun (WGS) entry which is preliminary data.</text>
</comment>
<accession>A0A6B3XP18</accession>
<evidence type="ECO:0000313" key="1">
    <source>
        <dbReference type="EMBL" id="NFG15672.1"/>
    </source>
</evidence>
<reference evidence="1 2" key="1">
    <citation type="submission" date="2019-04" db="EMBL/GenBank/DDBJ databases">
        <title>Genome sequencing of Clostridium botulinum Groups I-IV and Clostridium butyricum.</title>
        <authorList>
            <person name="Brunt J."/>
            <person name="Van Vliet A.H.M."/>
            <person name="Stringer S.C."/>
            <person name="Carter A.T."/>
            <person name="Peck M.W."/>
        </authorList>
    </citation>
    <scope>NUCLEOTIDE SEQUENCE [LARGE SCALE GENOMIC DNA]</scope>
    <source>
        <strain evidence="1 2">IFR 18/037</strain>
    </source>
</reference>
<gene>
    <name evidence="1" type="ORF">FC794_02430</name>
</gene>
<proteinExistence type="predicted"/>
<protein>
    <submittedName>
        <fullName evidence="1">Uncharacterized protein</fullName>
    </submittedName>
</protein>
<sequence length="60" mass="7047">MMRNKKIKPSRRLDLFRVAKSVLRLLVLCYTTFLAYSRGMKKLCILGALIQMLIFDLQIN</sequence>
<dbReference type="EMBL" id="SWOY01000001">
    <property type="protein sequence ID" value="NFG15672.1"/>
    <property type="molecule type" value="Genomic_DNA"/>
</dbReference>
<evidence type="ECO:0000313" key="2">
    <source>
        <dbReference type="Proteomes" id="UP000478995"/>
    </source>
</evidence>